<evidence type="ECO:0000313" key="2">
    <source>
        <dbReference type="Proteomes" id="UP000297703"/>
    </source>
</evidence>
<sequence length="112" mass="12300">MERLELGEGVGTMQERMEWKGGGWSCAVGEVSEATLVPLPLTLHSRVLVCEALSSLGPGYFRDHLILHASAATETMQLDRATFRLPSEDDSQGSGMENALWTTLLKRSHCHC</sequence>
<dbReference type="EMBL" id="QXTE01002606">
    <property type="protein sequence ID" value="TFJ95668.1"/>
    <property type="molecule type" value="Genomic_DNA"/>
</dbReference>
<evidence type="ECO:0000313" key="1">
    <source>
        <dbReference type="EMBL" id="TFJ95668.1"/>
    </source>
</evidence>
<name>A0A4D9DF78_9SAUR</name>
<accession>A0A4D9DF78</accession>
<reference evidence="1 2" key="2">
    <citation type="submission" date="2019-04" db="EMBL/GenBank/DDBJ databases">
        <title>The genome sequence of big-headed turtle.</title>
        <authorList>
            <person name="Gong S."/>
        </authorList>
    </citation>
    <scope>NUCLEOTIDE SEQUENCE [LARGE SCALE GENOMIC DNA]</scope>
    <source>
        <strain evidence="1">DO16091913</strain>
        <tissue evidence="1">Muscle</tissue>
    </source>
</reference>
<protein>
    <submittedName>
        <fullName evidence="1">Uncharacterized protein</fullName>
    </submittedName>
</protein>
<dbReference type="Proteomes" id="UP000297703">
    <property type="component" value="Unassembled WGS sequence"/>
</dbReference>
<organism evidence="1 2">
    <name type="scientific">Platysternon megacephalum</name>
    <name type="common">big-headed turtle</name>
    <dbReference type="NCBI Taxonomy" id="55544"/>
    <lineage>
        <taxon>Eukaryota</taxon>
        <taxon>Metazoa</taxon>
        <taxon>Chordata</taxon>
        <taxon>Craniata</taxon>
        <taxon>Vertebrata</taxon>
        <taxon>Euteleostomi</taxon>
        <taxon>Archelosauria</taxon>
        <taxon>Testudinata</taxon>
        <taxon>Testudines</taxon>
        <taxon>Cryptodira</taxon>
        <taxon>Durocryptodira</taxon>
        <taxon>Testudinoidea</taxon>
        <taxon>Platysternidae</taxon>
        <taxon>Platysternon</taxon>
    </lineage>
</organism>
<keyword evidence="2" id="KW-1185">Reference proteome</keyword>
<reference evidence="1 2" key="1">
    <citation type="submission" date="2019-04" db="EMBL/GenBank/DDBJ databases">
        <title>Draft genome of the big-headed turtle Platysternon megacephalum.</title>
        <authorList>
            <person name="Gong S."/>
        </authorList>
    </citation>
    <scope>NUCLEOTIDE SEQUENCE [LARGE SCALE GENOMIC DNA]</scope>
    <source>
        <strain evidence="1">DO16091913</strain>
        <tissue evidence="1">Muscle</tissue>
    </source>
</reference>
<gene>
    <name evidence="1" type="ORF">DR999_PMT22686</name>
</gene>
<dbReference type="AlphaFoldDB" id="A0A4D9DF78"/>
<proteinExistence type="predicted"/>
<comment type="caution">
    <text evidence="1">The sequence shown here is derived from an EMBL/GenBank/DDBJ whole genome shotgun (WGS) entry which is preliminary data.</text>
</comment>